<dbReference type="InterPro" id="IPR011050">
    <property type="entry name" value="Pectin_lyase_fold/virulence"/>
</dbReference>
<dbReference type="Pfam" id="PF13472">
    <property type="entry name" value="Lipase_GDSL_2"/>
    <property type="match status" value="1"/>
</dbReference>
<dbReference type="SUPFAM" id="SSF52266">
    <property type="entry name" value="SGNH hydrolase"/>
    <property type="match status" value="1"/>
</dbReference>
<dbReference type="PATRIC" id="fig|1434107.4.peg.1672"/>
<dbReference type="PANTHER" id="PTHR30383">
    <property type="entry name" value="THIOESTERASE 1/PROTEASE 1/LYSOPHOSPHOLIPASE L1"/>
    <property type="match status" value="1"/>
</dbReference>
<dbReference type="Gene3D" id="3.40.50.1110">
    <property type="entry name" value="SGNH hydrolase"/>
    <property type="match status" value="1"/>
</dbReference>
<dbReference type="KEGG" id="mbak:MSBR3_1270"/>
<dbReference type="InterPro" id="IPR006626">
    <property type="entry name" value="PbH1"/>
</dbReference>
<dbReference type="HOGENOM" id="CLU_494019_0_0_2"/>
<gene>
    <name evidence="3" type="ORF">MSBR3_1270</name>
</gene>
<dbReference type="SMART" id="SM00710">
    <property type="entry name" value="PbH1"/>
    <property type="match status" value="6"/>
</dbReference>
<dbReference type="AlphaFoldDB" id="A0A0E3SM04"/>
<dbReference type="Pfam" id="PF13229">
    <property type="entry name" value="Beta_helix"/>
    <property type="match status" value="1"/>
</dbReference>
<protein>
    <submittedName>
        <fullName evidence="3">Cell surface protein</fullName>
    </submittedName>
</protein>
<dbReference type="PANTHER" id="PTHR30383:SF5">
    <property type="entry name" value="SGNH HYDROLASE-TYPE ESTERASE DOMAIN-CONTAINING PROTEIN"/>
    <property type="match status" value="1"/>
</dbReference>
<dbReference type="InterPro" id="IPR012334">
    <property type="entry name" value="Pectin_lyas_fold"/>
</dbReference>
<keyword evidence="4" id="KW-1185">Reference proteome</keyword>
<dbReference type="InterPro" id="IPR036514">
    <property type="entry name" value="SGNH_hydro_sf"/>
</dbReference>
<sequence>MKSWVILTVFLLCFMAMPSSATIEIPAGTVSSYSLNIPGETYVLMGDVDASATAFSVDADNITFDGKGHTITFAQDTSGSGILSFGKNGIAIENVTINQMNKSISSAYGIYLADCNYVSILNDTIDVYKNTGIFVKSASSHVIIRDCDISSNTYGIFATNSQYLTVNESTLNSKKTNSIRLSNSGYCNFSGCECNSANTGINLSDMANNNTFTDCTVSTVIEDSIVITTANNNTFLRCNTSAIRGNNGISLVNSNWNAFTDCVSTAEKGYGINTTDSCDNIFNGCTISVIENMPVMITNSTNKFSNMSVSSTRSSAPHTSNHILTVGDSITKGVGVNYGLGYGSYLNATLNAYSPTWYVSNVGIGGTTAAQGRVTFPQWLDIYNPDIVLIMYGQNDISAGRSEQDIINDILWMAQEARNRSITPYILTTVPISSNNFKRISLNDNLTSQAALAGISVIDTYDSVDLSPGNGVHDGYDENNSLDGVHPNSVGYTLLGNYVSKHILTSVYPNSDFTGNVTSEKAPLTVTLTDKYRLASFMDLELWIRHVFNDEVQHIHIMQEIMLLA</sequence>
<dbReference type="Gene3D" id="2.160.20.10">
    <property type="entry name" value="Single-stranded right-handed beta-helix, Pectin lyase-like"/>
    <property type="match status" value="1"/>
</dbReference>
<proteinExistence type="predicted"/>
<feature type="domain" description="Right handed beta helix" evidence="1">
    <location>
        <begin position="154"/>
        <end position="306"/>
    </location>
</feature>
<dbReference type="InterPro" id="IPR039448">
    <property type="entry name" value="Beta_helix"/>
</dbReference>
<feature type="domain" description="SGNH hydrolase-type esterase" evidence="2">
    <location>
        <begin position="326"/>
        <end position="493"/>
    </location>
</feature>
<evidence type="ECO:0000313" key="4">
    <source>
        <dbReference type="Proteomes" id="UP000033066"/>
    </source>
</evidence>
<dbReference type="InterPro" id="IPR051532">
    <property type="entry name" value="Ester_Hydrolysis_Enzymes"/>
</dbReference>
<dbReference type="EMBL" id="CP009517">
    <property type="protein sequence ID" value="AKB81848.1"/>
    <property type="molecule type" value="Genomic_DNA"/>
</dbReference>
<evidence type="ECO:0000259" key="2">
    <source>
        <dbReference type="Pfam" id="PF13472"/>
    </source>
</evidence>
<dbReference type="InterPro" id="IPR013830">
    <property type="entry name" value="SGNH_hydro"/>
</dbReference>
<evidence type="ECO:0000313" key="3">
    <source>
        <dbReference type="EMBL" id="AKB81848.1"/>
    </source>
</evidence>
<accession>A0A0E3SM04</accession>
<evidence type="ECO:0000259" key="1">
    <source>
        <dbReference type="Pfam" id="PF13229"/>
    </source>
</evidence>
<name>A0A0E3SM04_METBA</name>
<dbReference type="SUPFAM" id="SSF51126">
    <property type="entry name" value="Pectin lyase-like"/>
    <property type="match status" value="2"/>
</dbReference>
<dbReference type="GO" id="GO:0004622">
    <property type="term" value="F:phosphatidylcholine lysophospholipase activity"/>
    <property type="evidence" value="ECO:0007669"/>
    <property type="project" value="TreeGrafter"/>
</dbReference>
<organism evidence="3 4">
    <name type="scientific">Methanosarcina barkeri 3</name>
    <dbReference type="NCBI Taxonomy" id="1434107"/>
    <lineage>
        <taxon>Archaea</taxon>
        <taxon>Methanobacteriati</taxon>
        <taxon>Methanobacteriota</taxon>
        <taxon>Stenosarchaea group</taxon>
        <taxon>Methanomicrobia</taxon>
        <taxon>Methanosarcinales</taxon>
        <taxon>Methanosarcinaceae</taxon>
        <taxon>Methanosarcina</taxon>
    </lineage>
</organism>
<dbReference type="Proteomes" id="UP000033066">
    <property type="component" value="Chromosome"/>
</dbReference>
<reference evidence="3" key="1">
    <citation type="submission" date="2014-07" db="EMBL/GenBank/DDBJ databases">
        <title>Methanogenic archaea and the global carbon cycle.</title>
        <authorList>
            <person name="Henriksen J.R."/>
            <person name="Luke J."/>
            <person name="Reinhart S."/>
            <person name="Benedict M.N."/>
            <person name="Youngblut N.D."/>
            <person name="Metcalf M.E."/>
            <person name="Whitaker R.J."/>
            <person name="Metcalf W.W."/>
        </authorList>
    </citation>
    <scope>NUCLEOTIDE SEQUENCE [LARGE SCALE GENOMIC DNA]</scope>
    <source>
        <strain evidence="3">3</strain>
    </source>
</reference>